<evidence type="ECO:0000313" key="1">
    <source>
        <dbReference type="EMBL" id="MFD1044857.1"/>
    </source>
</evidence>
<reference evidence="2" key="1">
    <citation type="journal article" date="2019" name="Int. J. Syst. Evol. Microbiol.">
        <title>The Global Catalogue of Microorganisms (GCM) 10K type strain sequencing project: providing services to taxonomists for standard genome sequencing and annotation.</title>
        <authorList>
            <consortium name="The Broad Institute Genomics Platform"/>
            <consortium name="The Broad Institute Genome Sequencing Center for Infectious Disease"/>
            <person name="Wu L."/>
            <person name="Ma J."/>
        </authorList>
    </citation>
    <scope>NUCLEOTIDE SEQUENCE [LARGE SCALE GENOMIC DNA]</scope>
    <source>
        <strain evidence="2">JCM 31486</strain>
    </source>
</reference>
<sequence>MSATRPGGDLATTRALTREIALEIIIALTSEEFRRTWRELRGLLRRGSSVCGASDRTLDRSSQVAVELDQLRADASSREYGPMARLARALYESDLAPEQVMRECYGVGFPREVFVIAEANPYRLHFFVTWTNQPWQLAVPLDQGGPAPGPDTYDPVERRFRELDPDLLPLLFLWNTGPKLGHPGVFLCYRLTELAAGRSTIFAAPEGSADATQRGDSLLAVLHEHHADYLRELEEGDENSQNRGEYDLVAPEELREVRALVRQIKALQRKAST</sequence>
<name>A0ABW3M4L6_9PSEU</name>
<gene>
    <name evidence="1" type="ORF">ACFQ1S_04230</name>
</gene>
<proteinExistence type="predicted"/>
<keyword evidence="2" id="KW-1185">Reference proteome</keyword>
<comment type="caution">
    <text evidence="1">The sequence shown here is derived from an EMBL/GenBank/DDBJ whole genome shotgun (WGS) entry which is preliminary data.</text>
</comment>
<dbReference type="EMBL" id="JBHTIS010000144">
    <property type="protein sequence ID" value="MFD1044857.1"/>
    <property type="molecule type" value="Genomic_DNA"/>
</dbReference>
<protein>
    <submittedName>
        <fullName evidence="1">Uncharacterized protein</fullName>
    </submittedName>
</protein>
<dbReference type="Proteomes" id="UP001597045">
    <property type="component" value="Unassembled WGS sequence"/>
</dbReference>
<organism evidence="1 2">
    <name type="scientific">Kibdelosporangium lantanae</name>
    <dbReference type="NCBI Taxonomy" id="1497396"/>
    <lineage>
        <taxon>Bacteria</taxon>
        <taxon>Bacillati</taxon>
        <taxon>Actinomycetota</taxon>
        <taxon>Actinomycetes</taxon>
        <taxon>Pseudonocardiales</taxon>
        <taxon>Pseudonocardiaceae</taxon>
        <taxon>Kibdelosporangium</taxon>
    </lineage>
</organism>
<accession>A0ABW3M4L6</accession>
<evidence type="ECO:0000313" key="2">
    <source>
        <dbReference type="Proteomes" id="UP001597045"/>
    </source>
</evidence>